<keyword evidence="3" id="KW-1185">Reference proteome</keyword>
<feature type="compositionally biased region" description="Polar residues" evidence="1">
    <location>
        <begin position="113"/>
        <end position="127"/>
    </location>
</feature>
<name>A0A9P5ZT79_PLEER</name>
<dbReference type="AlphaFoldDB" id="A0A9P5ZT79"/>
<comment type="caution">
    <text evidence="2">The sequence shown here is derived from an EMBL/GenBank/DDBJ whole genome shotgun (WGS) entry which is preliminary data.</text>
</comment>
<feature type="region of interest" description="Disordered" evidence="1">
    <location>
        <begin position="113"/>
        <end position="133"/>
    </location>
</feature>
<dbReference type="EMBL" id="MU154596">
    <property type="protein sequence ID" value="KAF9492733.1"/>
    <property type="molecule type" value="Genomic_DNA"/>
</dbReference>
<evidence type="ECO:0000313" key="3">
    <source>
        <dbReference type="Proteomes" id="UP000807025"/>
    </source>
</evidence>
<gene>
    <name evidence="2" type="ORF">BDN71DRAFT_1171010</name>
</gene>
<evidence type="ECO:0000256" key="1">
    <source>
        <dbReference type="SAM" id="MobiDB-lite"/>
    </source>
</evidence>
<protein>
    <submittedName>
        <fullName evidence="2">Uncharacterized protein</fullName>
    </submittedName>
</protein>
<evidence type="ECO:0000313" key="2">
    <source>
        <dbReference type="EMBL" id="KAF9492733.1"/>
    </source>
</evidence>
<sequence>MHGVATLMRMPFRILVTPPRRIEVMPPIPPTHPLSDPSPVPCTSSPAPLHMFSRSRHSISPIHISRRHYLPFPPTLPCLIPLAYPGDATSTPHQPLRTLFAHNVSHVPTVASSTVEAPPSTTNNTITMAAKPE</sequence>
<reference evidence="2" key="1">
    <citation type="submission" date="2020-11" db="EMBL/GenBank/DDBJ databases">
        <authorList>
            <consortium name="DOE Joint Genome Institute"/>
            <person name="Ahrendt S."/>
            <person name="Riley R."/>
            <person name="Andreopoulos W."/>
            <person name="Labutti K."/>
            <person name="Pangilinan J."/>
            <person name="Ruiz-Duenas F.J."/>
            <person name="Barrasa J.M."/>
            <person name="Sanchez-Garcia M."/>
            <person name="Camarero S."/>
            <person name="Miyauchi S."/>
            <person name="Serrano A."/>
            <person name="Linde D."/>
            <person name="Babiker R."/>
            <person name="Drula E."/>
            <person name="Ayuso-Fernandez I."/>
            <person name="Pacheco R."/>
            <person name="Padilla G."/>
            <person name="Ferreira P."/>
            <person name="Barriuso J."/>
            <person name="Kellner H."/>
            <person name="Castanera R."/>
            <person name="Alfaro M."/>
            <person name="Ramirez L."/>
            <person name="Pisabarro A.G."/>
            <person name="Kuo A."/>
            <person name="Tritt A."/>
            <person name="Lipzen A."/>
            <person name="He G."/>
            <person name="Yan M."/>
            <person name="Ng V."/>
            <person name="Cullen D."/>
            <person name="Martin F."/>
            <person name="Rosso M.-N."/>
            <person name="Henrissat B."/>
            <person name="Hibbett D."/>
            <person name="Martinez A.T."/>
            <person name="Grigoriev I.V."/>
        </authorList>
    </citation>
    <scope>NUCLEOTIDE SEQUENCE</scope>
    <source>
        <strain evidence="2">ATCC 90797</strain>
    </source>
</reference>
<proteinExistence type="predicted"/>
<accession>A0A9P5ZT79</accession>
<organism evidence="2 3">
    <name type="scientific">Pleurotus eryngii</name>
    <name type="common">Boletus of the steppes</name>
    <dbReference type="NCBI Taxonomy" id="5323"/>
    <lineage>
        <taxon>Eukaryota</taxon>
        <taxon>Fungi</taxon>
        <taxon>Dikarya</taxon>
        <taxon>Basidiomycota</taxon>
        <taxon>Agaricomycotina</taxon>
        <taxon>Agaricomycetes</taxon>
        <taxon>Agaricomycetidae</taxon>
        <taxon>Agaricales</taxon>
        <taxon>Pleurotineae</taxon>
        <taxon>Pleurotaceae</taxon>
        <taxon>Pleurotus</taxon>
    </lineage>
</organism>
<dbReference type="Proteomes" id="UP000807025">
    <property type="component" value="Unassembled WGS sequence"/>
</dbReference>